<keyword evidence="1" id="KW-0812">Transmembrane</keyword>
<comment type="caution">
    <text evidence="2">The sequence shown here is derived from an EMBL/GenBank/DDBJ whole genome shotgun (WGS) entry which is preliminary data.</text>
</comment>
<reference evidence="2" key="1">
    <citation type="submission" date="2021-02" db="EMBL/GenBank/DDBJ databases">
        <authorList>
            <person name="Nowell W R."/>
        </authorList>
    </citation>
    <scope>NUCLEOTIDE SEQUENCE</scope>
</reference>
<sequence length="281" mass="33029">DSILIRLENKKSQTDIYQIENDEQIVELSAFDSQTLKFNQAGYVKLVFPTLSNLWQVYHIHLSSNSENTPLIHFHVPWSNEDQYNLISLRPTSSPTTNLPKPLARQMRLKLHRPALFTNGEYPSLELFLNSKSSYTLEISYSFLDFLSQLIRYYIYLLPTFLFTVLCVSYSLQVDEVTLRTYRTMLAWQIHIPVALLIAILYKIVIILFPSSTFVVNIHSNGYYFFCLPLILYFLSLSLWAMISFIIDYLIFDFIHTMLYPLLTYVSNELNQQQKFTRLIQ</sequence>
<organism evidence="2 3">
    <name type="scientific">Rotaria magnacalcarata</name>
    <dbReference type="NCBI Taxonomy" id="392030"/>
    <lineage>
        <taxon>Eukaryota</taxon>
        <taxon>Metazoa</taxon>
        <taxon>Spiralia</taxon>
        <taxon>Gnathifera</taxon>
        <taxon>Rotifera</taxon>
        <taxon>Eurotatoria</taxon>
        <taxon>Bdelloidea</taxon>
        <taxon>Philodinida</taxon>
        <taxon>Philodinidae</taxon>
        <taxon>Rotaria</taxon>
    </lineage>
</organism>
<feature type="non-terminal residue" evidence="2">
    <location>
        <position position="281"/>
    </location>
</feature>
<accession>A0A8S3EXY9</accession>
<proteinExistence type="predicted"/>
<gene>
    <name evidence="2" type="ORF">BYL167_LOCUS63250</name>
</gene>
<evidence type="ECO:0000313" key="3">
    <source>
        <dbReference type="Proteomes" id="UP000681967"/>
    </source>
</evidence>
<name>A0A8S3EXY9_9BILA</name>
<evidence type="ECO:0000313" key="2">
    <source>
        <dbReference type="EMBL" id="CAF5091670.1"/>
    </source>
</evidence>
<dbReference type="AlphaFoldDB" id="A0A8S3EXY9"/>
<feature type="transmembrane region" description="Helical" evidence="1">
    <location>
        <begin position="192"/>
        <end position="216"/>
    </location>
</feature>
<feature type="transmembrane region" description="Helical" evidence="1">
    <location>
        <begin position="153"/>
        <end position="172"/>
    </location>
</feature>
<keyword evidence="1" id="KW-1133">Transmembrane helix</keyword>
<dbReference type="Pfam" id="PF24660">
    <property type="entry name" value="PGAP1_3rd"/>
    <property type="match status" value="1"/>
</dbReference>
<dbReference type="EMBL" id="CAJOBH010236230">
    <property type="protein sequence ID" value="CAF5091670.1"/>
    <property type="molecule type" value="Genomic_DNA"/>
</dbReference>
<feature type="transmembrane region" description="Helical" evidence="1">
    <location>
        <begin position="223"/>
        <end position="243"/>
    </location>
</feature>
<dbReference type="Proteomes" id="UP000681967">
    <property type="component" value="Unassembled WGS sequence"/>
</dbReference>
<evidence type="ECO:0000256" key="1">
    <source>
        <dbReference type="SAM" id="Phobius"/>
    </source>
</evidence>
<feature type="non-terminal residue" evidence="2">
    <location>
        <position position="1"/>
    </location>
</feature>
<feature type="transmembrane region" description="Helical" evidence="1">
    <location>
        <begin position="249"/>
        <end position="268"/>
    </location>
</feature>
<protein>
    <submittedName>
        <fullName evidence="2">Uncharacterized protein</fullName>
    </submittedName>
</protein>
<keyword evidence="1" id="KW-0472">Membrane</keyword>